<proteinExistence type="inferred from homology"/>
<dbReference type="Gene3D" id="3.40.50.1100">
    <property type="match status" value="2"/>
</dbReference>
<keyword evidence="7" id="KW-1185">Reference proteome</keyword>
<dbReference type="InterPro" id="IPR036052">
    <property type="entry name" value="TrpB-like_PALP_sf"/>
</dbReference>
<feature type="domain" description="Tryptophan synthase beta chain-like PALP" evidence="5">
    <location>
        <begin position="42"/>
        <end position="346"/>
    </location>
</feature>
<dbReference type="NCBIfam" id="TIGR01275">
    <property type="entry name" value="ACC_deam_rel"/>
    <property type="match status" value="1"/>
</dbReference>
<evidence type="ECO:0000259" key="5">
    <source>
        <dbReference type="Pfam" id="PF00291"/>
    </source>
</evidence>
<dbReference type="InterPro" id="IPR005966">
    <property type="entry name" value="D-Cys_desShydrase"/>
</dbReference>
<accession>A0ABP7WEH2</accession>
<evidence type="ECO:0000313" key="7">
    <source>
        <dbReference type="Proteomes" id="UP001500392"/>
    </source>
</evidence>
<dbReference type="Proteomes" id="UP001500392">
    <property type="component" value="Unassembled WGS sequence"/>
</dbReference>
<comment type="similarity">
    <text evidence="2">Belongs to the ACC deaminase/D-cysteine desulfhydrase family.</text>
</comment>
<dbReference type="PANTHER" id="PTHR43780">
    <property type="entry name" value="1-AMINOCYCLOPROPANE-1-CARBOXYLATE DEAMINASE-RELATED"/>
    <property type="match status" value="1"/>
</dbReference>
<dbReference type="SUPFAM" id="SSF53686">
    <property type="entry name" value="Tryptophan synthase beta subunit-like PLP-dependent enzymes"/>
    <property type="match status" value="1"/>
</dbReference>
<protein>
    <submittedName>
        <fullName evidence="6">Aminocyclopropane-1-carboxylate deaminase/D-cysteine desulfhydrase family protein</fullName>
    </submittedName>
</protein>
<organism evidence="6 7">
    <name type="scientific">Zhongshania borealis</name>
    <dbReference type="NCBI Taxonomy" id="889488"/>
    <lineage>
        <taxon>Bacteria</taxon>
        <taxon>Pseudomonadati</taxon>
        <taxon>Pseudomonadota</taxon>
        <taxon>Gammaproteobacteria</taxon>
        <taxon>Cellvibrionales</taxon>
        <taxon>Spongiibacteraceae</taxon>
        <taxon>Zhongshania</taxon>
    </lineage>
</organism>
<dbReference type="PIRSF" id="PIRSF006278">
    <property type="entry name" value="ACCD_DCysDesulf"/>
    <property type="match status" value="1"/>
</dbReference>
<evidence type="ECO:0000256" key="3">
    <source>
        <dbReference type="ARBA" id="ARBA00022898"/>
    </source>
</evidence>
<reference evidence="7" key="1">
    <citation type="journal article" date="2019" name="Int. J. Syst. Evol. Microbiol.">
        <title>The Global Catalogue of Microorganisms (GCM) 10K type strain sequencing project: providing services to taxonomists for standard genome sequencing and annotation.</title>
        <authorList>
            <consortium name="The Broad Institute Genomics Platform"/>
            <consortium name="The Broad Institute Genome Sequencing Center for Infectious Disease"/>
            <person name="Wu L."/>
            <person name="Ma J."/>
        </authorList>
    </citation>
    <scope>NUCLEOTIDE SEQUENCE [LARGE SCALE GENOMIC DNA]</scope>
    <source>
        <strain evidence="7">JCM 17304</strain>
    </source>
</reference>
<evidence type="ECO:0000256" key="1">
    <source>
        <dbReference type="ARBA" id="ARBA00001933"/>
    </source>
</evidence>
<comment type="cofactor">
    <cofactor evidence="1">
        <name>pyridoxal 5'-phosphate</name>
        <dbReference type="ChEBI" id="CHEBI:597326"/>
    </cofactor>
</comment>
<keyword evidence="3" id="KW-0663">Pyridoxal phosphate</keyword>
<sequence length="366" mass="39481">MPALRMSGAPFATGDNMPDEPQQNTAHLDFLRSHNPPRLHLAQLPTPLQYLSRLSERFNGPKIWVKRDDLSGSVLSGNKIRKLEFNLAQALTEGCDTVITCGGLQSNHCRATALLCAQLGLKCHLLLRGEQAASADGNLLLDQLAGAEISYYSAAQFQRELNALLIACQQSYAVAGNKAFIIPTGASDAIGVWGYVQACAELKQDFARSGIDPKHIICATGSGGTQAGLTAGVSAYGIDAQVWGVNVCDDEAWFVNKVNKDLRDWEDRYQTGINLDSLSVKVIDGYVGPGYAQADAEIFKCIADVAATEGLVLDPVYTGKAFYGMLDQLQQGRFGTTGDIVFMHTGGVYGLFPQRGHFEFLNKPSA</sequence>
<name>A0ABP7WEH2_9GAMM</name>
<evidence type="ECO:0000256" key="4">
    <source>
        <dbReference type="SAM" id="MobiDB-lite"/>
    </source>
</evidence>
<feature type="region of interest" description="Disordered" evidence="4">
    <location>
        <begin position="1"/>
        <end position="23"/>
    </location>
</feature>
<evidence type="ECO:0000313" key="6">
    <source>
        <dbReference type="EMBL" id="GAA4087006.1"/>
    </source>
</evidence>
<dbReference type="Pfam" id="PF00291">
    <property type="entry name" value="PALP"/>
    <property type="match status" value="1"/>
</dbReference>
<dbReference type="PANTHER" id="PTHR43780:SF2">
    <property type="entry name" value="1-AMINOCYCLOPROPANE-1-CARBOXYLATE DEAMINASE-RELATED"/>
    <property type="match status" value="1"/>
</dbReference>
<gene>
    <name evidence="6" type="ORF">GCM10022414_07210</name>
</gene>
<dbReference type="EMBL" id="BAABDM010000001">
    <property type="protein sequence ID" value="GAA4087006.1"/>
    <property type="molecule type" value="Genomic_DNA"/>
</dbReference>
<dbReference type="InterPro" id="IPR001926">
    <property type="entry name" value="TrpB-like_PALP"/>
</dbReference>
<evidence type="ECO:0000256" key="2">
    <source>
        <dbReference type="ARBA" id="ARBA00008639"/>
    </source>
</evidence>
<comment type="caution">
    <text evidence="6">The sequence shown here is derived from an EMBL/GenBank/DDBJ whole genome shotgun (WGS) entry which is preliminary data.</text>
</comment>
<dbReference type="InterPro" id="IPR027278">
    <property type="entry name" value="ACCD_DCysDesulf"/>
</dbReference>